<sequence>MNFSEQFTGRSEPGGKANRASNNNTNSTTNTATVTNDSNKPACDRCKGQKLRCIWEHGSNTCRRCTRARAICQQPRPRPFGRPRCSTKTKNDIAQNQEHSKIWVPSASNDGTTQPQENGAEMPMAMSDDQDPTSFISSTAVDLPRYLGLASFPTDPSLQIAISPPHGVHGTSFNWETSLLGNFSDAQLKNPATFYQPQGVINTAHPATPAPVPASADGASLFEFDPDDISGDQEYSHGHWLKQLGDLNVAIYRHPLHPKPASGNMPGVSASFSTQLVSLSSLQIGQLLHMTSQLGRLTKEINPADHLQPTYEGSAESDSFGEIKLAMHDRSTL</sequence>
<evidence type="ECO:0000256" key="4">
    <source>
        <dbReference type="ARBA" id="ARBA00023242"/>
    </source>
</evidence>
<gene>
    <name evidence="7" type="ORF">PENPOL_c018G03963</name>
</gene>
<feature type="compositionally biased region" description="Low complexity" evidence="5">
    <location>
        <begin position="17"/>
        <end position="39"/>
    </location>
</feature>
<dbReference type="GO" id="GO:0008270">
    <property type="term" value="F:zinc ion binding"/>
    <property type="evidence" value="ECO:0007669"/>
    <property type="project" value="InterPro"/>
</dbReference>
<name>A0A1V6N906_PENPO</name>
<evidence type="ECO:0000313" key="8">
    <source>
        <dbReference type="Proteomes" id="UP000191408"/>
    </source>
</evidence>
<evidence type="ECO:0000259" key="6">
    <source>
        <dbReference type="PROSITE" id="PS00463"/>
    </source>
</evidence>
<dbReference type="SUPFAM" id="SSF57701">
    <property type="entry name" value="Zn2/Cys6 DNA-binding domain"/>
    <property type="match status" value="1"/>
</dbReference>
<feature type="compositionally biased region" description="Polar residues" evidence="5">
    <location>
        <begin position="88"/>
        <end position="97"/>
    </location>
</feature>
<feature type="region of interest" description="Disordered" evidence="5">
    <location>
        <begin position="1"/>
        <end position="41"/>
    </location>
</feature>
<dbReference type="InterPro" id="IPR036864">
    <property type="entry name" value="Zn2-C6_fun-type_DNA-bd_sf"/>
</dbReference>
<organism evidence="7 8">
    <name type="scientific">Penicillium polonicum</name>
    <dbReference type="NCBI Taxonomy" id="60169"/>
    <lineage>
        <taxon>Eukaryota</taxon>
        <taxon>Fungi</taxon>
        <taxon>Dikarya</taxon>
        <taxon>Ascomycota</taxon>
        <taxon>Pezizomycotina</taxon>
        <taxon>Eurotiomycetes</taxon>
        <taxon>Eurotiomycetidae</taxon>
        <taxon>Eurotiales</taxon>
        <taxon>Aspergillaceae</taxon>
        <taxon>Penicillium</taxon>
    </lineage>
</organism>
<reference evidence="8" key="1">
    <citation type="journal article" date="2017" name="Nat. Microbiol.">
        <title>Global analysis of biosynthetic gene clusters reveals vast potential of secondary metabolite production in Penicillium species.</title>
        <authorList>
            <person name="Nielsen J.C."/>
            <person name="Grijseels S."/>
            <person name="Prigent S."/>
            <person name="Ji B."/>
            <person name="Dainat J."/>
            <person name="Nielsen K.F."/>
            <person name="Frisvad J.C."/>
            <person name="Workman M."/>
            <person name="Nielsen J."/>
        </authorList>
    </citation>
    <scope>NUCLEOTIDE SEQUENCE [LARGE SCALE GENOMIC DNA]</scope>
    <source>
        <strain evidence="8">IBT 4502</strain>
    </source>
</reference>
<dbReference type="InterPro" id="IPR001138">
    <property type="entry name" value="Zn2Cys6_DnaBD"/>
</dbReference>
<keyword evidence="3" id="KW-0804">Transcription</keyword>
<dbReference type="OrthoDB" id="4330117at2759"/>
<dbReference type="CDD" id="cd00067">
    <property type="entry name" value="GAL4"/>
    <property type="match status" value="1"/>
</dbReference>
<keyword evidence="2" id="KW-0238">DNA-binding</keyword>
<feature type="region of interest" description="Disordered" evidence="5">
    <location>
        <begin position="78"/>
        <end position="99"/>
    </location>
</feature>
<keyword evidence="8" id="KW-1185">Reference proteome</keyword>
<evidence type="ECO:0000313" key="7">
    <source>
        <dbReference type="EMBL" id="OQD61093.1"/>
    </source>
</evidence>
<dbReference type="PROSITE" id="PS00463">
    <property type="entry name" value="ZN2_CY6_FUNGAL_1"/>
    <property type="match status" value="1"/>
</dbReference>
<evidence type="ECO:0000256" key="1">
    <source>
        <dbReference type="ARBA" id="ARBA00023015"/>
    </source>
</evidence>
<evidence type="ECO:0000256" key="3">
    <source>
        <dbReference type="ARBA" id="ARBA00023163"/>
    </source>
</evidence>
<proteinExistence type="predicted"/>
<dbReference type="Proteomes" id="UP000191408">
    <property type="component" value="Unassembled WGS sequence"/>
</dbReference>
<protein>
    <recommendedName>
        <fullName evidence="6">Zn(2)-C6 fungal-type domain-containing protein</fullName>
    </recommendedName>
</protein>
<dbReference type="GO" id="GO:0003677">
    <property type="term" value="F:DNA binding"/>
    <property type="evidence" value="ECO:0007669"/>
    <property type="project" value="UniProtKB-KW"/>
</dbReference>
<dbReference type="EMBL" id="MDYM01000018">
    <property type="protein sequence ID" value="OQD61093.1"/>
    <property type="molecule type" value="Genomic_DNA"/>
</dbReference>
<dbReference type="AlphaFoldDB" id="A0A1V6N906"/>
<keyword evidence="1" id="KW-0805">Transcription regulation</keyword>
<dbReference type="GO" id="GO:0000981">
    <property type="term" value="F:DNA-binding transcription factor activity, RNA polymerase II-specific"/>
    <property type="evidence" value="ECO:0007669"/>
    <property type="project" value="InterPro"/>
</dbReference>
<evidence type="ECO:0000256" key="2">
    <source>
        <dbReference type="ARBA" id="ARBA00023125"/>
    </source>
</evidence>
<feature type="domain" description="Zn(2)-C6 fungal-type" evidence="6">
    <location>
        <begin position="42"/>
        <end position="72"/>
    </location>
</feature>
<comment type="caution">
    <text evidence="7">The sequence shown here is derived from an EMBL/GenBank/DDBJ whole genome shotgun (WGS) entry which is preliminary data.</text>
</comment>
<accession>A0A1V6N906</accession>
<keyword evidence="4" id="KW-0539">Nucleus</keyword>
<evidence type="ECO:0000256" key="5">
    <source>
        <dbReference type="SAM" id="MobiDB-lite"/>
    </source>
</evidence>